<dbReference type="SMART" id="SM00446">
    <property type="entry name" value="LRRcap"/>
    <property type="match status" value="1"/>
</dbReference>
<evidence type="ECO:0000256" key="1">
    <source>
        <dbReference type="ARBA" id="ARBA00022614"/>
    </source>
</evidence>
<feature type="region of interest" description="Disordered" evidence="3">
    <location>
        <begin position="150"/>
        <end position="189"/>
    </location>
</feature>
<dbReference type="KEGG" id="clec:106667077"/>
<keyword evidence="6" id="KW-1185">Reference proteome</keyword>
<feature type="compositionally biased region" description="Acidic residues" evidence="3">
    <location>
        <begin position="151"/>
        <end position="161"/>
    </location>
</feature>
<protein>
    <recommendedName>
        <fullName evidence="4">U2A'/phosphoprotein 32 family A C-terminal domain-containing protein</fullName>
    </recommendedName>
</protein>
<dbReference type="Proteomes" id="UP000494040">
    <property type="component" value="Unassembled WGS sequence"/>
</dbReference>
<dbReference type="Gene3D" id="3.80.10.10">
    <property type="entry name" value="Ribonuclease Inhibitor"/>
    <property type="match status" value="1"/>
</dbReference>
<dbReference type="InterPro" id="IPR032675">
    <property type="entry name" value="LRR_dom_sf"/>
</dbReference>
<keyword evidence="1" id="KW-0433">Leucine-rich repeat</keyword>
<keyword evidence="2" id="KW-0677">Repeat</keyword>
<sequence>MVVLTEEMLIARTKQSNLKAITKLNCWGSQLSDVSILRRMTNVVVLSLSVNSITSLVDFQFCKKLQDLFIRKNNIQDLNEVVYLKDLEHLKHLWLGENPCANVDGYRLAVIRALPKLQKLDDDPIDSAEVQKALKYGRVLIHPEQIGEYYSDPDEEYEPEYTQEPQDNSPSPDESPVEPTTRNSYSPEPIVQYQREREHVPNNTTNETEQHYNDVNQHGDCVSDADMYRVKYDEKMPDVPQRPPQIGVIHRSRTLPQERCYSPDLVSSNNSYVVDPGYRTSTPVYANSNTRNVQPNVQSEAEFSYNNDWKRRSCQSTCCIQGTQKRPNERRTNVLNAVLCLVKELDYPNLEVVQMAVKCRMEELAEM</sequence>
<evidence type="ECO:0000313" key="6">
    <source>
        <dbReference type="Proteomes" id="UP000494040"/>
    </source>
</evidence>
<dbReference type="FunFam" id="3.80.10.10:FF:000094">
    <property type="entry name" value="protein C21orf2 isoform X1"/>
    <property type="match status" value="1"/>
</dbReference>
<dbReference type="Pfam" id="PF14580">
    <property type="entry name" value="LRR_9"/>
    <property type="match status" value="1"/>
</dbReference>
<accession>A0A8I6RPQ2</accession>
<dbReference type="RefSeq" id="XP_014250241.1">
    <property type="nucleotide sequence ID" value="XM_014394755.2"/>
</dbReference>
<dbReference type="PANTHER" id="PTHR18849">
    <property type="entry name" value="LEUCINE RICH REPEAT PROTEIN"/>
    <property type="match status" value="1"/>
</dbReference>
<dbReference type="PANTHER" id="PTHR18849:SF0">
    <property type="entry name" value="CILIA- AND FLAGELLA-ASSOCIATED PROTEIN 410-RELATED"/>
    <property type="match status" value="1"/>
</dbReference>
<dbReference type="InterPro" id="IPR003603">
    <property type="entry name" value="U2A'_phosphoprotein32A_C"/>
</dbReference>
<dbReference type="GeneID" id="106667077"/>
<name>A0A8I6RPQ2_CIMLE</name>
<evidence type="ECO:0000259" key="4">
    <source>
        <dbReference type="SMART" id="SM00446"/>
    </source>
</evidence>
<dbReference type="GO" id="GO:0036064">
    <property type="term" value="C:ciliary basal body"/>
    <property type="evidence" value="ECO:0007669"/>
    <property type="project" value="UniProtKB-ARBA"/>
</dbReference>
<dbReference type="AlphaFoldDB" id="A0A8I6RPQ2"/>
<dbReference type="EnsemblMetazoa" id="XM_014394755.2">
    <property type="protein sequence ID" value="XP_014250241.1"/>
    <property type="gene ID" value="LOC106667077"/>
</dbReference>
<dbReference type="SUPFAM" id="SSF52058">
    <property type="entry name" value="L domain-like"/>
    <property type="match status" value="1"/>
</dbReference>
<feature type="domain" description="U2A'/phosphoprotein 32 family A C-terminal" evidence="4">
    <location>
        <begin position="103"/>
        <end position="121"/>
    </location>
</feature>
<organism evidence="5 6">
    <name type="scientific">Cimex lectularius</name>
    <name type="common">Bed bug</name>
    <name type="synonym">Acanthia lectularia</name>
    <dbReference type="NCBI Taxonomy" id="79782"/>
    <lineage>
        <taxon>Eukaryota</taxon>
        <taxon>Metazoa</taxon>
        <taxon>Ecdysozoa</taxon>
        <taxon>Arthropoda</taxon>
        <taxon>Hexapoda</taxon>
        <taxon>Insecta</taxon>
        <taxon>Pterygota</taxon>
        <taxon>Neoptera</taxon>
        <taxon>Paraneoptera</taxon>
        <taxon>Hemiptera</taxon>
        <taxon>Heteroptera</taxon>
        <taxon>Panheteroptera</taxon>
        <taxon>Cimicomorpha</taxon>
        <taxon>Cimicidae</taxon>
        <taxon>Cimex</taxon>
    </lineage>
</organism>
<dbReference type="OrthoDB" id="1517790at2759"/>
<feature type="compositionally biased region" description="Polar residues" evidence="3">
    <location>
        <begin position="168"/>
        <end position="186"/>
    </location>
</feature>
<evidence type="ECO:0000256" key="2">
    <source>
        <dbReference type="ARBA" id="ARBA00022737"/>
    </source>
</evidence>
<evidence type="ECO:0000313" key="5">
    <source>
        <dbReference type="EnsemblMetazoa" id="XP_014250241.1"/>
    </source>
</evidence>
<dbReference type="GO" id="GO:0007010">
    <property type="term" value="P:cytoskeleton organization"/>
    <property type="evidence" value="ECO:0007669"/>
    <property type="project" value="TreeGrafter"/>
</dbReference>
<dbReference type="GO" id="GO:0097733">
    <property type="term" value="C:photoreceptor cell cilium"/>
    <property type="evidence" value="ECO:0007669"/>
    <property type="project" value="UniProtKB-ARBA"/>
</dbReference>
<proteinExistence type="predicted"/>
<reference evidence="5" key="1">
    <citation type="submission" date="2022-01" db="UniProtKB">
        <authorList>
            <consortium name="EnsemblMetazoa"/>
        </authorList>
    </citation>
    <scope>IDENTIFICATION</scope>
</reference>
<evidence type="ECO:0000256" key="3">
    <source>
        <dbReference type="SAM" id="MobiDB-lite"/>
    </source>
</evidence>
<dbReference type="OMA" id="PCAEKEG"/>